<organism evidence="1">
    <name type="scientific">bioreactor metagenome</name>
    <dbReference type="NCBI Taxonomy" id="1076179"/>
    <lineage>
        <taxon>unclassified sequences</taxon>
        <taxon>metagenomes</taxon>
        <taxon>ecological metagenomes</taxon>
    </lineage>
</organism>
<gene>
    <name evidence="1" type="ORF">SDC9_150673</name>
</gene>
<reference evidence="1" key="1">
    <citation type="submission" date="2019-08" db="EMBL/GenBank/DDBJ databases">
        <authorList>
            <person name="Kucharzyk K."/>
            <person name="Murdoch R.W."/>
            <person name="Higgins S."/>
            <person name="Loffler F."/>
        </authorList>
    </citation>
    <scope>NUCLEOTIDE SEQUENCE</scope>
</reference>
<protein>
    <submittedName>
        <fullName evidence="1">Uncharacterized protein</fullName>
    </submittedName>
</protein>
<evidence type="ECO:0000313" key="1">
    <source>
        <dbReference type="EMBL" id="MPN03443.1"/>
    </source>
</evidence>
<sequence length="109" mass="11072">MHAAGRIGLDGDALHIAVVGEVRGVGRAQGRCQRRGKVAHVHALGIDGIAVDVHLPLGGVIHTVKAHAGQHRALVGLGNQLIAGCQQGCMSLAAAVLQTEGETVAIAQL</sequence>
<proteinExistence type="predicted"/>
<dbReference type="AlphaFoldDB" id="A0A645ESE5"/>
<name>A0A645ESE5_9ZZZZ</name>
<comment type="caution">
    <text evidence="1">The sequence shown here is derived from an EMBL/GenBank/DDBJ whole genome shotgun (WGS) entry which is preliminary data.</text>
</comment>
<dbReference type="EMBL" id="VSSQ01049362">
    <property type="protein sequence ID" value="MPN03443.1"/>
    <property type="molecule type" value="Genomic_DNA"/>
</dbReference>
<accession>A0A645ESE5</accession>